<keyword evidence="3" id="KW-1185">Reference proteome</keyword>
<feature type="compositionally biased region" description="Polar residues" evidence="1">
    <location>
        <begin position="85"/>
        <end position="95"/>
    </location>
</feature>
<feature type="region of interest" description="Disordered" evidence="1">
    <location>
        <begin position="1"/>
        <end position="153"/>
    </location>
</feature>
<comment type="caution">
    <text evidence="2">The sequence shown here is derived from an EMBL/GenBank/DDBJ whole genome shotgun (WGS) entry which is preliminary data.</text>
</comment>
<evidence type="ECO:0000313" key="3">
    <source>
        <dbReference type="Proteomes" id="UP000820818"/>
    </source>
</evidence>
<evidence type="ECO:0000313" key="2">
    <source>
        <dbReference type="EMBL" id="KAI9564798.1"/>
    </source>
</evidence>
<reference evidence="2 3" key="1">
    <citation type="submission" date="2022-05" db="EMBL/GenBank/DDBJ databases">
        <title>A multi-omics perspective on studying reproductive biology in Daphnia sinensis.</title>
        <authorList>
            <person name="Jia J."/>
        </authorList>
    </citation>
    <scope>NUCLEOTIDE SEQUENCE [LARGE SCALE GENOMIC DNA]</scope>
    <source>
        <strain evidence="2 3">WSL</strain>
    </source>
</reference>
<sequence length="174" mass="18704">MKTNSTDSKKITPPTSTKGSGKQSANAAPKSSSKPTPVPTRPVSKPVPKPAPNPVTKPMSKPILKPPPATTKSSQVPSRSAMKAPTTSRQSQQANGEPVSARYKPVTTTRTAPKSRQPVDEGIAEKPDDETEDDDSGPVIAAKPTKKGHKTTDKVSWKQVWRNVLKFYCCLCYP</sequence>
<proteinExistence type="predicted"/>
<dbReference type="Proteomes" id="UP000820818">
    <property type="component" value="Linkage Group LG1"/>
</dbReference>
<feature type="compositionally biased region" description="Pro residues" evidence="1">
    <location>
        <begin position="36"/>
        <end position="55"/>
    </location>
</feature>
<dbReference type="EMBL" id="WJBH02000001">
    <property type="protein sequence ID" value="KAI9564798.1"/>
    <property type="molecule type" value="Genomic_DNA"/>
</dbReference>
<gene>
    <name evidence="2" type="ORF">GHT06_008539</name>
</gene>
<feature type="compositionally biased region" description="Polar residues" evidence="1">
    <location>
        <begin position="13"/>
        <end position="26"/>
    </location>
</feature>
<name>A0AAD5LVH6_9CRUS</name>
<organism evidence="2 3">
    <name type="scientific">Daphnia sinensis</name>
    <dbReference type="NCBI Taxonomy" id="1820382"/>
    <lineage>
        <taxon>Eukaryota</taxon>
        <taxon>Metazoa</taxon>
        <taxon>Ecdysozoa</taxon>
        <taxon>Arthropoda</taxon>
        <taxon>Crustacea</taxon>
        <taxon>Branchiopoda</taxon>
        <taxon>Diplostraca</taxon>
        <taxon>Cladocera</taxon>
        <taxon>Anomopoda</taxon>
        <taxon>Daphniidae</taxon>
        <taxon>Daphnia</taxon>
        <taxon>Daphnia similis group</taxon>
    </lineage>
</organism>
<feature type="compositionally biased region" description="Acidic residues" evidence="1">
    <location>
        <begin position="127"/>
        <end position="136"/>
    </location>
</feature>
<accession>A0AAD5LVH6</accession>
<feature type="compositionally biased region" description="Basic and acidic residues" evidence="1">
    <location>
        <begin position="117"/>
        <end position="126"/>
    </location>
</feature>
<protein>
    <submittedName>
        <fullName evidence="2">Uncharacterized protein</fullName>
    </submittedName>
</protein>
<evidence type="ECO:0000256" key="1">
    <source>
        <dbReference type="SAM" id="MobiDB-lite"/>
    </source>
</evidence>
<dbReference type="AlphaFoldDB" id="A0AAD5LVH6"/>